<proteinExistence type="predicted"/>
<dbReference type="EMBL" id="RXHI01000015">
    <property type="protein sequence ID" value="RUA22501.1"/>
    <property type="molecule type" value="Genomic_DNA"/>
</dbReference>
<reference evidence="1" key="1">
    <citation type="submission" date="2018-12" db="EMBL/GenBank/DDBJ databases">
        <authorList>
            <person name="Jadhav K."/>
            <person name="Kushwaha B."/>
            <person name="Jadhav I."/>
        </authorList>
    </citation>
    <scope>NUCLEOTIDE SEQUENCE [LARGE SCALE GENOMIC DNA]</scope>
    <source>
        <strain evidence="1">SBS 10</strain>
    </source>
</reference>
<protein>
    <submittedName>
        <fullName evidence="1">Uncharacterized protein</fullName>
    </submittedName>
</protein>
<organism evidence="1">
    <name type="scientific">Billgrantia gudaonensis</name>
    <dbReference type="NCBI Taxonomy" id="376427"/>
    <lineage>
        <taxon>Bacteria</taxon>
        <taxon>Pseudomonadati</taxon>
        <taxon>Pseudomonadota</taxon>
        <taxon>Gammaproteobacteria</taxon>
        <taxon>Oceanospirillales</taxon>
        <taxon>Halomonadaceae</taxon>
        <taxon>Billgrantia</taxon>
    </lineage>
</organism>
<name>A0A3S0NE16_9GAMM</name>
<gene>
    <name evidence="1" type="ORF">DSL92_05430</name>
</gene>
<accession>A0A3S0NE16</accession>
<evidence type="ECO:0000313" key="1">
    <source>
        <dbReference type="EMBL" id="RUA22501.1"/>
    </source>
</evidence>
<sequence>MSLPTGTGRVLSADLDNLIDELRTAIPAVFESDEYQNRLHELKQAMGERQRDAIEAVRREARKHDILLFSTPNGFTFAPLPTTIG</sequence>
<dbReference type="AlphaFoldDB" id="A0A3S0NE16"/>
<comment type="caution">
    <text evidence="1">The sequence shown here is derived from an EMBL/GenBank/DDBJ whole genome shotgun (WGS) entry which is preliminary data.</text>
</comment>